<reference evidence="1 2" key="1">
    <citation type="journal article" date="2014" name="Appl. Environ. Microbiol.">
        <title>Genome and proteome analysis of bacteriophage Ldl1 reveals the existence of a novel phage group infecting Lactobacillus delbrueckii subsp. Lactis.</title>
        <authorList>
            <person name="Casey E."/>
            <person name="Mahony J."/>
            <person name="Neve H."/>
            <person name="Noben J.P."/>
            <person name="Bello F.D."/>
            <person name="van Sinderen D."/>
        </authorList>
    </citation>
    <scope>NUCLEOTIDE SEQUENCE [LARGE SCALE GENOMIC DNA]</scope>
    <source>
        <strain evidence="1">Ldl1</strain>
    </source>
</reference>
<organism evidence="1 2">
    <name type="scientific">Lactobacillus phage Ldl1</name>
    <dbReference type="NCBI Taxonomy" id="1552735"/>
    <lineage>
        <taxon>Viruses</taxon>
        <taxon>Duplodnaviria</taxon>
        <taxon>Heunggongvirae</taxon>
        <taxon>Uroviricota</taxon>
        <taxon>Caudoviricetes</taxon>
        <taxon>Tybeckvirinae</taxon>
        <taxon>Lidleunavirus</taxon>
        <taxon>Lidleunavirus Ldl1</taxon>
    </lineage>
</organism>
<sequence length="125" mass="15098">MQSRFKIAKEFNKIIAKACEDQPLEDFLEEEIEEDCSGLDFDDAAQLYDEYRDECIEWFNYFFEKTCMSPQEFCVLCDWDYVLDEENDKFLVMDTDKNKFLLVTSMFEHYCIEIFNNLDVHNIDK</sequence>
<dbReference type="RefSeq" id="YP_009126492.1">
    <property type="nucleotide sequence ID" value="NC_026609.1"/>
</dbReference>
<name>A0A0A7DMS8_9CAUD</name>
<dbReference type="Proteomes" id="UP000030928">
    <property type="component" value="Segment"/>
</dbReference>
<evidence type="ECO:0000313" key="2">
    <source>
        <dbReference type="Proteomes" id="UP000030928"/>
    </source>
</evidence>
<keyword evidence="2" id="KW-1185">Reference proteome</keyword>
<gene>
    <name evidence="1" type="ORF">LDL_050</name>
</gene>
<proteinExistence type="predicted"/>
<protein>
    <submittedName>
        <fullName evidence="1">Uncharacterized protein</fullName>
    </submittedName>
</protein>
<dbReference type="GeneID" id="23681253"/>
<dbReference type="EMBL" id="KM514685">
    <property type="protein sequence ID" value="AIS73908.1"/>
    <property type="molecule type" value="Genomic_DNA"/>
</dbReference>
<dbReference type="KEGG" id="vg:23681253"/>
<evidence type="ECO:0000313" key="1">
    <source>
        <dbReference type="EMBL" id="AIS73908.1"/>
    </source>
</evidence>
<accession>A0A0A7DMS8</accession>